<dbReference type="AlphaFoldDB" id="A0A7S3J084"/>
<protein>
    <submittedName>
        <fullName evidence="2">Uncharacterized protein</fullName>
    </submittedName>
</protein>
<reference evidence="2" key="1">
    <citation type="submission" date="2021-01" db="EMBL/GenBank/DDBJ databases">
        <authorList>
            <person name="Corre E."/>
            <person name="Pelletier E."/>
            <person name="Niang G."/>
            <person name="Scheremetjew M."/>
            <person name="Finn R."/>
            <person name="Kale V."/>
            <person name="Holt S."/>
            <person name="Cochrane G."/>
            <person name="Meng A."/>
            <person name="Brown T."/>
            <person name="Cohen L."/>
        </authorList>
    </citation>
    <scope>NUCLEOTIDE SEQUENCE</scope>
    <source>
        <strain evidence="2">FSP1.4</strain>
    </source>
</reference>
<evidence type="ECO:0000256" key="1">
    <source>
        <dbReference type="SAM" id="MobiDB-lite"/>
    </source>
</evidence>
<evidence type="ECO:0000313" key="2">
    <source>
        <dbReference type="EMBL" id="CAE0342332.1"/>
    </source>
</evidence>
<sequence length="127" mass="14922">MWDWFDYDQDDDKEESNIELDFQPITRTKDPFAEEDQIDGDSDGGADFYDNEDELFEGKKKTYQADPEMDVGFPEGKQEYEAEPCLEDVLEEYNSYTRGRALKPIKRGMGLMLHGDPNFFDDEEYDE</sequence>
<accession>A0A7S3J084</accession>
<proteinExistence type="predicted"/>
<feature type="compositionally biased region" description="Acidic residues" evidence="1">
    <location>
        <begin position="33"/>
        <end position="50"/>
    </location>
</feature>
<dbReference type="EMBL" id="HBII01002705">
    <property type="protein sequence ID" value="CAE0342332.1"/>
    <property type="molecule type" value="Transcribed_RNA"/>
</dbReference>
<gene>
    <name evidence="2" type="ORF">EHAR0213_LOCUS1239</name>
</gene>
<name>A0A7S3J084_9SPIT</name>
<feature type="region of interest" description="Disordered" evidence="1">
    <location>
        <begin position="26"/>
        <end position="50"/>
    </location>
</feature>
<organism evidence="2">
    <name type="scientific">Euplotes harpa</name>
    <dbReference type="NCBI Taxonomy" id="151035"/>
    <lineage>
        <taxon>Eukaryota</taxon>
        <taxon>Sar</taxon>
        <taxon>Alveolata</taxon>
        <taxon>Ciliophora</taxon>
        <taxon>Intramacronucleata</taxon>
        <taxon>Spirotrichea</taxon>
        <taxon>Hypotrichia</taxon>
        <taxon>Euplotida</taxon>
        <taxon>Euplotidae</taxon>
        <taxon>Euplotes</taxon>
    </lineage>
</organism>